<organism evidence="2 3">
    <name type="scientific">Microbacterium aerolatum</name>
    <dbReference type="NCBI Taxonomy" id="153731"/>
    <lineage>
        <taxon>Bacteria</taxon>
        <taxon>Bacillati</taxon>
        <taxon>Actinomycetota</taxon>
        <taxon>Actinomycetes</taxon>
        <taxon>Micrococcales</taxon>
        <taxon>Microbacteriaceae</taxon>
        <taxon>Microbacterium</taxon>
    </lineage>
</organism>
<evidence type="ECO:0000313" key="3">
    <source>
        <dbReference type="Proteomes" id="UP000321225"/>
    </source>
</evidence>
<proteinExistence type="predicted"/>
<keyword evidence="1" id="KW-0812">Transmembrane</keyword>
<feature type="transmembrane region" description="Helical" evidence="1">
    <location>
        <begin position="12"/>
        <end position="33"/>
    </location>
</feature>
<evidence type="ECO:0000313" key="2">
    <source>
        <dbReference type="EMBL" id="GEK87199.1"/>
    </source>
</evidence>
<name>A0A511AGC7_9MICO</name>
<comment type="caution">
    <text evidence="2">The sequence shown here is derived from an EMBL/GenBank/DDBJ whole genome shotgun (WGS) entry which is preliminary data.</text>
</comment>
<dbReference type="AlphaFoldDB" id="A0A511AGC7"/>
<sequence length="96" mass="9907">MSEPALAPRNALVGVGIVWAAALVASIAIGLFVPEDWRLPWLLVGVGAAVLVSFALQLWYGQTKGFIFRVAMSGIGALLLFGIVSAGFGLAALIPA</sequence>
<feature type="transmembrane region" description="Helical" evidence="1">
    <location>
        <begin position="66"/>
        <end position="94"/>
    </location>
</feature>
<keyword evidence="3" id="KW-1185">Reference proteome</keyword>
<accession>A0A511AGC7</accession>
<dbReference type="RefSeq" id="WP_186806229.1">
    <property type="nucleotide sequence ID" value="NZ_BJUW01000011.1"/>
</dbReference>
<keyword evidence="1" id="KW-1133">Transmembrane helix</keyword>
<protein>
    <submittedName>
        <fullName evidence="2">Uncharacterized protein</fullName>
    </submittedName>
</protein>
<evidence type="ECO:0000256" key="1">
    <source>
        <dbReference type="SAM" id="Phobius"/>
    </source>
</evidence>
<gene>
    <name evidence="2" type="ORF">MAE01_23750</name>
</gene>
<feature type="transmembrane region" description="Helical" evidence="1">
    <location>
        <begin position="39"/>
        <end position="59"/>
    </location>
</feature>
<reference evidence="2 3" key="1">
    <citation type="submission" date="2019-07" db="EMBL/GenBank/DDBJ databases">
        <title>Whole genome shotgun sequence of Microbacterium aerolatum NBRC 103071.</title>
        <authorList>
            <person name="Hosoyama A."/>
            <person name="Uohara A."/>
            <person name="Ohji S."/>
            <person name="Ichikawa N."/>
        </authorList>
    </citation>
    <scope>NUCLEOTIDE SEQUENCE [LARGE SCALE GENOMIC DNA]</scope>
    <source>
        <strain evidence="2 3">NBRC 103071</strain>
    </source>
</reference>
<dbReference type="Proteomes" id="UP000321225">
    <property type="component" value="Unassembled WGS sequence"/>
</dbReference>
<keyword evidence="1" id="KW-0472">Membrane</keyword>
<dbReference type="EMBL" id="BJUW01000011">
    <property type="protein sequence ID" value="GEK87199.1"/>
    <property type="molecule type" value="Genomic_DNA"/>
</dbReference>